<dbReference type="GO" id="GO:0022857">
    <property type="term" value="F:transmembrane transporter activity"/>
    <property type="evidence" value="ECO:0000318"/>
    <property type="project" value="GO_Central"/>
</dbReference>
<evidence type="ECO:0000256" key="4">
    <source>
        <dbReference type="ARBA" id="ARBA00022989"/>
    </source>
</evidence>
<evidence type="ECO:0000313" key="8">
    <source>
        <dbReference type="EnsemblPlants" id="Pp3c14_8980V3.5"/>
    </source>
</evidence>
<dbReference type="GeneID" id="112291869"/>
<dbReference type="GO" id="GO:0005886">
    <property type="term" value="C:plasma membrane"/>
    <property type="evidence" value="ECO:0000318"/>
    <property type="project" value="GO_Central"/>
</dbReference>
<protein>
    <recommendedName>
        <fullName evidence="7">Bicarbonate transporter-like transmembrane domain-containing protein</fullName>
    </recommendedName>
</protein>
<feature type="transmembrane region" description="Helical" evidence="6">
    <location>
        <begin position="395"/>
        <end position="416"/>
    </location>
</feature>
<dbReference type="PRINTS" id="PR01231">
    <property type="entry name" value="HCO3TRNSPORT"/>
</dbReference>
<dbReference type="EnsemblPlants" id="Pp3c14_8980V3.4">
    <property type="protein sequence ID" value="Pp3c14_8980V3.4"/>
    <property type="gene ID" value="Pp3c14_8980"/>
</dbReference>
<feature type="domain" description="Bicarbonate transporter-like transmembrane" evidence="7">
    <location>
        <begin position="133"/>
        <end position="301"/>
    </location>
</feature>
<evidence type="ECO:0000259" key="7">
    <source>
        <dbReference type="Pfam" id="PF00955"/>
    </source>
</evidence>
<dbReference type="AlphaFoldDB" id="A0A7I4ATU0"/>
<name>A0A7I4ATU0_PHYPA</name>
<evidence type="ECO:0000256" key="5">
    <source>
        <dbReference type="ARBA" id="ARBA00023136"/>
    </source>
</evidence>
<gene>
    <name evidence="8" type="primary">LOC112291869</name>
</gene>
<feature type="transmembrane region" description="Helical" evidence="6">
    <location>
        <begin position="341"/>
        <end position="364"/>
    </location>
</feature>
<keyword evidence="9" id="KW-1185">Reference proteome</keyword>
<dbReference type="InterPro" id="IPR003020">
    <property type="entry name" value="HCO3_transpt_euk"/>
</dbReference>
<dbReference type="RefSeq" id="XP_024395569.1">
    <property type="nucleotide sequence ID" value="XM_024539801.2"/>
</dbReference>
<comment type="subcellular location">
    <subcellularLocation>
        <location evidence="1">Membrane</location>
        <topology evidence="1">Multi-pass membrane protein</topology>
    </subcellularLocation>
</comment>
<dbReference type="OrthoDB" id="1735926at2759"/>
<dbReference type="PANTHER" id="PTHR11453:SF127">
    <property type="entry name" value="SOLUTE CARRIER FAMILY 4 MEMBER 11"/>
    <property type="match status" value="1"/>
</dbReference>
<dbReference type="KEGG" id="ppp:112291869"/>
<dbReference type="GO" id="GO:0050801">
    <property type="term" value="P:monoatomic ion homeostasis"/>
    <property type="evidence" value="ECO:0000318"/>
    <property type="project" value="GO_Central"/>
</dbReference>
<dbReference type="GO" id="GO:0005452">
    <property type="term" value="F:solute:inorganic anion antiporter activity"/>
    <property type="evidence" value="ECO:0007669"/>
    <property type="project" value="InterPro"/>
</dbReference>
<dbReference type="EMBL" id="ABEU02000014">
    <property type="status" value="NOT_ANNOTATED_CDS"/>
    <property type="molecule type" value="Genomic_DNA"/>
</dbReference>
<feature type="transmembrane region" description="Helical" evidence="6">
    <location>
        <begin position="437"/>
        <end position="462"/>
    </location>
</feature>
<feature type="transmembrane region" description="Helical" evidence="6">
    <location>
        <begin position="310"/>
        <end position="329"/>
    </location>
</feature>
<keyword evidence="4 6" id="KW-1133">Transmembrane helix</keyword>
<dbReference type="EnsemblPlants" id="Pp3c14_8980V3.5">
    <property type="protein sequence ID" value="Pp3c14_8980V3.5"/>
    <property type="gene ID" value="Pp3c14_8980"/>
</dbReference>
<dbReference type="Pfam" id="PF00955">
    <property type="entry name" value="HCO3_cotransp"/>
    <property type="match status" value="2"/>
</dbReference>
<organism evidence="8 9">
    <name type="scientific">Physcomitrium patens</name>
    <name type="common">Spreading-leaved earth moss</name>
    <name type="synonym">Physcomitrella patens</name>
    <dbReference type="NCBI Taxonomy" id="3218"/>
    <lineage>
        <taxon>Eukaryota</taxon>
        <taxon>Viridiplantae</taxon>
        <taxon>Streptophyta</taxon>
        <taxon>Embryophyta</taxon>
        <taxon>Bryophyta</taxon>
        <taxon>Bryophytina</taxon>
        <taxon>Bryopsida</taxon>
        <taxon>Funariidae</taxon>
        <taxon>Funariales</taxon>
        <taxon>Funariaceae</taxon>
        <taxon>Physcomitrium</taxon>
    </lineage>
</organism>
<dbReference type="GO" id="GO:0006820">
    <property type="term" value="P:monoatomic anion transport"/>
    <property type="evidence" value="ECO:0007669"/>
    <property type="project" value="InterPro"/>
</dbReference>
<feature type="transmembrane region" description="Helical" evidence="6">
    <location>
        <begin position="214"/>
        <end position="231"/>
    </location>
</feature>
<feature type="transmembrane region" description="Helical" evidence="6">
    <location>
        <begin position="237"/>
        <end position="259"/>
    </location>
</feature>
<keyword evidence="5 6" id="KW-0472">Membrane</keyword>
<evidence type="ECO:0000256" key="2">
    <source>
        <dbReference type="ARBA" id="ARBA00006262"/>
    </source>
</evidence>
<sequence>MEIMHCLHQKLLSSGSGALTKFSAATNRDPFYLHTSTTVPRLHRERTQSRCKQSTRITAQCFEKSIAATPKTCRALDSAWSSGGVLRGRLVSFHQPDRDIPDTEQRSVRCSSATAGVDAFGSFGESENIARGFGSGIMKDIERRLPQYATDFTDGLHPKALSAAAYMIFASLAPCFAFGGMISRLTACHMGLLETIISCAISGLIYTSFAAQPLTLLGPTGFMVVITGALYRATKQAMLPFLPIYGWVGIWSCVFLLGLGAMEASSELVKYLTRFVDETFTTFISIGFMMEAYKGVSSLYSPASSYPIETAFLSFLLAAGTYATAKILTQLRTSRLLLRPFSGVLADFGAPLAIFLMSMVPIRFFPTVPLPLMPAASTIASTAGRQGWLVPLFSIPSWAIAASAIPAVCVSLLIFLDQTMTARLVNNFPSPRLRKSAGYNLDLAAVGVTTAVASLLGLPWMVASAVPSLNHVRSLIVPAKSTSASGDEATKEEESGPRVLENRLTGLMISAGVGASLAFWPLLRRVPLPVTSGLFVFMSLSIISSNQFVERVKLWLYHPDLTPDHEFTKEVPKHEVHKFTALQLACLWALWNLKESKWGLAFPVVILALVPIRNMLATRLFQAQHLAILDPK</sequence>
<feature type="transmembrane region" description="Helical" evidence="6">
    <location>
        <begin position="163"/>
        <end position="183"/>
    </location>
</feature>
<feature type="transmembrane region" description="Helical" evidence="6">
    <location>
        <begin position="598"/>
        <end position="616"/>
    </location>
</feature>
<accession>A0A7I4ATU0</accession>
<reference evidence="8 9" key="2">
    <citation type="journal article" date="2018" name="Plant J.">
        <title>The Physcomitrella patens chromosome-scale assembly reveals moss genome structure and evolution.</title>
        <authorList>
            <person name="Lang D."/>
            <person name="Ullrich K.K."/>
            <person name="Murat F."/>
            <person name="Fuchs J."/>
            <person name="Jenkins J."/>
            <person name="Haas F.B."/>
            <person name="Piednoel M."/>
            <person name="Gundlach H."/>
            <person name="Van Bel M."/>
            <person name="Meyberg R."/>
            <person name="Vives C."/>
            <person name="Morata J."/>
            <person name="Symeonidi A."/>
            <person name="Hiss M."/>
            <person name="Muchero W."/>
            <person name="Kamisugi Y."/>
            <person name="Saleh O."/>
            <person name="Blanc G."/>
            <person name="Decker E.L."/>
            <person name="van Gessel N."/>
            <person name="Grimwood J."/>
            <person name="Hayes R.D."/>
            <person name="Graham S.W."/>
            <person name="Gunter L.E."/>
            <person name="McDaniel S.F."/>
            <person name="Hoernstein S.N.W."/>
            <person name="Larsson A."/>
            <person name="Li F.W."/>
            <person name="Perroud P.F."/>
            <person name="Phillips J."/>
            <person name="Ranjan P."/>
            <person name="Rokshar D.S."/>
            <person name="Rothfels C.J."/>
            <person name="Schneider L."/>
            <person name="Shu S."/>
            <person name="Stevenson D.W."/>
            <person name="Thummler F."/>
            <person name="Tillich M."/>
            <person name="Villarreal Aguilar J.C."/>
            <person name="Widiez T."/>
            <person name="Wong G.K."/>
            <person name="Wymore A."/>
            <person name="Zhang Y."/>
            <person name="Zimmer A.D."/>
            <person name="Quatrano R.S."/>
            <person name="Mayer K.F.X."/>
            <person name="Goodstein D."/>
            <person name="Casacuberta J.M."/>
            <person name="Vandepoele K."/>
            <person name="Reski R."/>
            <person name="Cuming A.C."/>
            <person name="Tuskan G.A."/>
            <person name="Maumus F."/>
            <person name="Salse J."/>
            <person name="Schmutz J."/>
            <person name="Rensing S.A."/>
        </authorList>
    </citation>
    <scope>NUCLEOTIDE SEQUENCE [LARGE SCALE GENOMIC DNA]</scope>
    <source>
        <strain evidence="8 9">cv. Gransden 2004</strain>
    </source>
</reference>
<dbReference type="Gene3D" id="1.10.287.570">
    <property type="entry name" value="Helical hairpin bin"/>
    <property type="match status" value="1"/>
</dbReference>
<evidence type="ECO:0000256" key="3">
    <source>
        <dbReference type="ARBA" id="ARBA00022692"/>
    </source>
</evidence>
<feature type="transmembrane region" description="Helical" evidence="6">
    <location>
        <begin position="504"/>
        <end position="523"/>
    </location>
</feature>
<evidence type="ECO:0000256" key="1">
    <source>
        <dbReference type="ARBA" id="ARBA00004141"/>
    </source>
</evidence>
<dbReference type="GO" id="GO:0055085">
    <property type="term" value="P:transmembrane transport"/>
    <property type="evidence" value="ECO:0000318"/>
    <property type="project" value="GO_Central"/>
</dbReference>
<feature type="domain" description="Bicarbonate transporter-like transmembrane" evidence="7">
    <location>
        <begin position="308"/>
        <end position="630"/>
    </location>
</feature>
<dbReference type="InterPro" id="IPR011531">
    <property type="entry name" value="HCO3_transpt-like_TM_dom"/>
</dbReference>
<reference evidence="8" key="3">
    <citation type="submission" date="2020-12" db="UniProtKB">
        <authorList>
            <consortium name="EnsemblPlants"/>
        </authorList>
    </citation>
    <scope>IDENTIFICATION</scope>
</reference>
<comment type="similarity">
    <text evidence="2">Belongs to the anion exchanger (TC 2.A.31.3) family.</text>
</comment>
<dbReference type="PANTHER" id="PTHR11453">
    <property type="entry name" value="ANION EXCHANGE PROTEIN"/>
    <property type="match status" value="1"/>
</dbReference>
<evidence type="ECO:0000256" key="6">
    <source>
        <dbReference type="SAM" id="Phobius"/>
    </source>
</evidence>
<keyword evidence="3 6" id="KW-0812">Transmembrane</keyword>
<proteinExistence type="inferred from homology"/>
<reference evidence="8 9" key="1">
    <citation type="journal article" date="2008" name="Science">
        <title>The Physcomitrella genome reveals evolutionary insights into the conquest of land by plants.</title>
        <authorList>
            <person name="Rensing S."/>
            <person name="Lang D."/>
            <person name="Zimmer A."/>
            <person name="Terry A."/>
            <person name="Salamov A."/>
            <person name="Shapiro H."/>
            <person name="Nishiyama T."/>
            <person name="Perroud P.-F."/>
            <person name="Lindquist E."/>
            <person name="Kamisugi Y."/>
            <person name="Tanahashi T."/>
            <person name="Sakakibara K."/>
            <person name="Fujita T."/>
            <person name="Oishi K."/>
            <person name="Shin-I T."/>
            <person name="Kuroki Y."/>
            <person name="Toyoda A."/>
            <person name="Suzuki Y."/>
            <person name="Hashimoto A."/>
            <person name="Yamaguchi K."/>
            <person name="Sugano A."/>
            <person name="Kohara Y."/>
            <person name="Fujiyama A."/>
            <person name="Anterola A."/>
            <person name="Aoki S."/>
            <person name="Ashton N."/>
            <person name="Barbazuk W.B."/>
            <person name="Barker E."/>
            <person name="Bennetzen J."/>
            <person name="Bezanilla M."/>
            <person name="Blankenship R."/>
            <person name="Cho S.H."/>
            <person name="Dutcher S."/>
            <person name="Estelle M."/>
            <person name="Fawcett J.A."/>
            <person name="Gundlach H."/>
            <person name="Hanada K."/>
            <person name="Heyl A."/>
            <person name="Hicks K.A."/>
            <person name="Hugh J."/>
            <person name="Lohr M."/>
            <person name="Mayer K."/>
            <person name="Melkozernov A."/>
            <person name="Murata T."/>
            <person name="Nelson D."/>
            <person name="Pils B."/>
            <person name="Prigge M."/>
            <person name="Reiss B."/>
            <person name="Renner T."/>
            <person name="Rombauts S."/>
            <person name="Rushton P."/>
            <person name="Sanderfoot A."/>
            <person name="Schween G."/>
            <person name="Shiu S.-H."/>
            <person name="Stueber K."/>
            <person name="Theodoulou F.L."/>
            <person name="Tu H."/>
            <person name="Van de Peer Y."/>
            <person name="Verrier P.J."/>
            <person name="Waters E."/>
            <person name="Wood A."/>
            <person name="Yang L."/>
            <person name="Cove D."/>
            <person name="Cuming A."/>
            <person name="Hasebe M."/>
            <person name="Lucas S."/>
            <person name="Mishler D.B."/>
            <person name="Reski R."/>
            <person name="Grigoriev I."/>
            <person name="Quatrano R.S."/>
            <person name="Boore J.L."/>
        </authorList>
    </citation>
    <scope>NUCLEOTIDE SEQUENCE [LARGE SCALE GENOMIC DNA]</scope>
    <source>
        <strain evidence="8 9">cv. Gransden 2004</strain>
    </source>
</reference>
<dbReference type="Proteomes" id="UP000006727">
    <property type="component" value="Chromosome 14"/>
</dbReference>
<dbReference type="Gramene" id="Pp3c14_8980V3.4">
    <property type="protein sequence ID" value="Pp3c14_8980V3.4"/>
    <property type="gene ID" value="Pp3c14_8980"/>
</dbReference>
<feature type="transmembrane region" description="Helical" evidence="6">
    <location>
        <begin position="530"/>
        <end position="549"/>
    </location>
</feature>
<evidence type="ECO:0000313" key="9">
    <source>
        <dbReference type="Proteomes" id="UP000006727"/>
    </source>
</evidence>
<dbReference type="Gramene" id="Pp3c14_8980V3.5">
    <property type="protein sequence ID" value="Pp3c14_8980V3.5"/>
    <property type="gene ID" value="Pp3c14_8980"/>
</dbReference>